<evidence type="ECO:0000313" key="2">
    <source>
        <dbReference type="Proteomes" id="UP000094819"/>
    </source>
</evidence>
<dbReference type="GeneID" id="30195592"/>
<gene>
    <name evidence="1" type="ORF">L198_06380</name>
</gene>
<proteinExistence type="predicted"/>
<protein>
    <recommendedName>
        <fullName evidence="3">AMP-dependent synthetase/ligase domain-containing protein</fullName>
    </recommendedName>
</protein>
<evidence type="ECO:0008006" key="3">
    <source>
        <dbReference type="Google" id="ProtNLM"/>
    </source>
</evidence>
<organism evidence="1 2">
    <name type="scientific">Cryptococcus wingfieldii CBS 7118</name>
    <dbReference type="NCBI Taxonomy" id="1295528"/>
    <lineage>
        <taxon>Eukaryota</taxon>
        <taxon>Fungi</taxon>
        <taxon>Dikarya</taxon>
        <taxon>Basidiomycota</taxon>
        <taxon>Agaricomycotina</taxon>
        <taxon>Tremellomycetes</taxon>
        <taxon>Tremellales</taxon>
        <taxon>Cryptococcaceae</taxon>
        <taxon>Cryptococcus</taxon>
    </lineage>
</organism>
<dbReference type="OrthoDB" id="1700726at2759"/>
<comment type="caution">
    <text evidence="1">The sequence shown here is derived from an EMBL/GenBank/DDBJ whole genome shotgun (WGS) entry which is preliminary data.</text>
</comment>
<name>A0A1E3IM66_9TREE</name>
<reference evidence="1 2" key="1">
    <citation type="submission" date="2016-06" db="EMBL/GenBank/DDBJ databases">
        <title>Evolution of pathogenesis and genome organization in the Tremellales.</title>
        <authorList>
            <person name="Cuomo C."/>
            <person name="Litvintseva A."/>
            <person name="Heitman J."/>
            <person name="Chen Y."/>
            <person name="Sun S."/>
            <person name="Springer D."/>
            <person name="Dromer F."/>
            <person name="Young S."/>
            <person name="Zeng Q."/>
            <person name="Chapman S."/>
            <person name="Gujja S."/>
            <person name="Saif S."/>
            <person name="Birren B."/>
        </authorList>
    </citation>
    <scope>NUCLEOTIDE SEQUENCE [LARGE SCALE GENOMIC DNA]</scope>
    <source>
        <strain evidence="1 2">CBS 7118</strain>
    </source>
</reference>
<dbReference type="AlphaFoldDB" id="A0A1E3IM66"/>
<dbReference type="Proteomes" id="UP000094819">
    <property type="component" value="Unassembled WGS sequence"/>
</dbReference>
<accession>A0A1E3IM66</accession>
<dbReference type="RefSeq" id="XP_019029599.1">
    <property type="nucleotide sequence ID" value="XM_019178443.1"/>
</dbReference>
<keyword evidence="2" id="KW-1185">Reference proteome</keyword>
<dbReference type="EMBL" id="AWGH01000022">
    <property type="protein sequence ID" value="ODN89690.1"/>
    <property type="molecule type" value="Genomic_DNA"/>
</dbReference>
<sequence>MPDFEIDNLTVLLLALLAGLAIYHRFLSSPNPLVHPLLLGKQSEVSSIRKSGETGVYRAWATGQGTPLTVRPANTVKTVQDLVNFPPEDPKDLDKRPEQRCILDIKAGSFGRLLTDEAFAEIVRLVPLGIELLFPRASAASVSSIVTLIPPSPVTSLPLLLLSLSAVPVRPLVILPSPRLLTSALTATSHPAAGVVVVFADLLGEVLEQVWEDTGDKVGILVIGDAGKLRASLVEEARSKGLNVHWWEEVWEVAETEKADALKLPDSHFNDVHSYYYSETDDPEAPAVLKVTHLASNATAGIASLLSIFPADKRPSNKLHDVVASAVRLDTPLGMTIALASIWNGAEFRLIGNQEPVWDPEEVDHAEELTALVDSEKDLPKPTVLFITPKHHRALVNKLAYSYQAHPYTSLAARHKAHGLRSGHVSRDGIWDKIIWSGMRENVLGGVAGNKLRAVILVGDAPPASALGASHLLLSLPFTRLHPSIYSTGPVFASHFYDLQSPGVNHILKDVDLWESPASGDKSHSGPPSSNLEVLLKGEGIDKAHDENGKWLEGRIYLRGPTVLERVDGGAKIEEGWVDIGEHAKAQTNGTFIVDGPAK</sequence>
<evidence type="ECO:0000313" key="1">
    <source>
        <dbReference type="EMBL" id="ODN89690.1"/>
    </source>
</evidence>